<name>A0ABU2B674_9CORY</name>
<dbReference type="InterPro" id="IPR004843">
    <property type="entry name" value="Calcineurin-like_PHP"/>
</dbReference>
<organism evidence="2 3">
    <name type="scientific">Corynebacterium felinum</name>
    <dbReference type="NCBI Taxonomy" id="131318"/>
    <lineage>
        <taxon>Bacteria</taxon>
        <taxon>Bacillati</taxon>
        <taxon>Actinomycetota</taxon>
        <taxon>Actinomycetes</taxon>
        <taxon>Mycobacteriales</taxon>
        <taxon>Corynebacteriaceae</taxon>
        <taxon>Corynebacterium</taxon>
    </lineage>
</organism>
<dbReference type="Proteomes" id="UP001183619">
    <property type="component" value="Unassembled WGS sequence"/>
</dbReference>
<dbReference type="PANTHER" id="PTHR31302">
    <property type="entry name" value="TRANSMEMBRANE PROTEIN WITH METALLOPHOSPHOESTERASE DOMAIN-RELATED"/>
    <property type="match status" value="1"/>
</dbReference>
<dbReference type="Pfam" id="PF00149">
    <property type="entry name" value="Metallophos"/>
    <property type="match status" value="1"/>
</dbReference>
<feature type="domain" description="Calcineurin-like phosphoesterase" evidence="1">
    <location>
        <begin position="54"/>
        <end position="237"/>
    </location>
</feature>
<comment type="caution">
    <text evidence="2">The sequence shown here is derived from an EMBL/GenBank/DDBJ whole genome shotgun (WGS) entry which is preliminary data.</text>
</comment>
<sequence length="302" mass="33233">MSKCMKRFGLFVGASCVAGVVGAVWGWRETRRFELKEVTVPLLEPGVLRGRECFKILHISDVHMVPGQVAKQEWVRSLASVDPDLVVNTGDNLSDLKGVPGVLRALEPLLRRPGLFVFGSNDYFAPRMVNPFVYVLGKKRKVSDVALPWSDMRAAFMEHGWLDATHARHEFKVGSVRVAAAGVDDPHHDLDDYSLIAGAPNPDADLSLALVHAPEPRVLELFDADNYQLSLSGHTHGGQFCLPGSYALVTNCGIDRARVQGLHRFGNMFMHVSNGLGGSKFVPFRFFCRPSATVIRVVEKSA</sequence>
<evidence type="ECO:0000259" key="1">
    <source>
        <dbReference type="Pfam" id="PF00149"/>
    </source>
</evidence>
<accession>A0ABU2B674</accession>
<proteinExistence type="predicted"/>
<dbReference type="InterPro" id="IPR029052">
    <property type="entry name" value="Metallo-depent_PP-like"/>
</dbReference>
<dbReference type="PANTHER" id="PTHR31302:SF20">
    <property type="entry name" value="CONSERVED PROTEIN"/>
    <property type="match status" value="1"/>
</dbReference>
<evidence type="ECO:0000313" key="3">
    <source>
        <dbReference type="Proteomes" id="UP001183619"/>
    </source>
</evidence>
<reference evidence="2 3" key="1">
    <citation type="submission" date="2023-07" db="EMBL/GenBank/DDBJ databases">
        <title>Sequencing the genomes of 1000 actinobacteria strains.</title>
        <authorList>
            <person name="Klenk H.-P."/>
        </authorList>
    </citation>
    <scope>NUCLEOTIDE SEQUENCE [LARGE SCALE GENOMIC DNA]</scope>
    <source>
        <strain evidence="2 3">DSM 44508</strain>
    </source>
</reference>
<dbReference type="InterPro" id="IPR051158">
    <property type="entry name" value="Metallophosphoesterase_sf"/>
</dbReference>
<evidence type="ECO:0000313" key="2">
    <source>
        <dbReference type="EMBL" id="MDR7354122.1"/>
    </source>
</evidence>
<dbReference type="SUPFAM" id="SSF56300">
    <property type="entry name" value="Metallo-dependent phosphatases"/>
    <property type="match status" value="1"/>
</dbReference>
<gene>
    <name evidence="2" type="ORF">J2S37_000660</name>
</gene>
<dbReference type="Gene3D" id="3.60.21.10">
    <property type="match status" value="1"/>
</dbReference>
<protein>
    <submittedName>
        <fullName evidence="2">MPP superfamily phosphohydrolase</fullName>
    </submittedName>
</protein>
<dbReference type="EMBL" id="JAVDYF010000001">
    <property type="protein sequence ID" value="MDR7354122.1"/>
    <property type="molecule type" value="Genomic_DNA"/>
</dbReference>
<keyword evidence="3" id="KW-1185">Reference proteome</keyword>